<gene>
    <name evidence="1" type="ORF">H9714_05595</name>
</gene>
<proteinExistence type="predicted"/>
<protein>
    <submittedName>
        <fullName evidence="1">Uncharacterized protein</fullName>
    </submittedName>
</protein>
<dbReference type="AlphaFoldDB" id="A0A9D2MB82"/>
<organism evidence="1 2">
    <name type="scientific">Candidatus Flavonifractor intestinipullorum</name>
    <dbReference type="NCBI Taxonomy" id="2838587"/>
    <lineage>
        <taxon>Bacteria</taxon>
        <taxon>Bacillati</taxon>
        <taxon>Bacillota</taxon>
        <taxon>Clostridia</taxon>
        <taxon>Eubacteriales</taxon>
        <taxon>Oscillospiraceae</taxon>
        <taxon>Flavonifractor</taxon>
    </lineage>
</organism>
<dbReference type="EMBL" id="DWYC01000053">
    <property type="protein sequence ID" value="HJB57005.1"/>
    <property type="molecule type" value="Genomic_DNA"/>
</dbReference>
<reference evidence="1" key="1">
    <citation type="journal article" date="2021" name="PeerJ">
        <title>Extensive microbial diversity within the chicken gut microbiome revealed by metagenomics and culture.</title>
        <authorList>
            <person name="Gilroy R."/>
            <person name="Ravi A."/>
            <person name="Getino M."/>
            <person name="Pursley I."/>
            <person name="Horton D.L."/>
            <person name="Alikhan N.F."/>
            <person name="Baker D."/>
            <person name="Gharbi K."/>
            <person name="Hall N."/>
            <person name="Watson M."/>
            <person name="Adriaenssens E.M."/>
            <person name="Foster-Nyarko E."/>
            <person name="Jarju S."/>
            <person name="Secka A."/>
            <person name="Antonio M."/>
            <person name="Oren A."/>
            <person name="Chaudhuri R.R."/>
            <person name="La Ragione R."/>
            <person name="Hildebrand F."/>
            <person name="Pallen M.J."/>
        </authorList>
    </citation>
    <scope>NUCLEOTIDE SEQUENCE</scope>
    <source>
        <strain evidence="1">CHK189-11263</strain>
    </source>
</reference>
<sequence>MAQVPYIQYKDLNEFYTISALCNLFNMDKPLLKKKCEQYGIDPRQNEIGEYGFVKYDVRKLHNAIYHEDRSQNERNDDPWA</sequence>
<evidence type="ECO:0000313" key="1">
    <source>
        <dbReference type="EMBL" id="HJB57005.1"/>
    </source>
</evidence>
<dbReference type="Proteomes" id="UP000824208">
    <property type="component" value="Unassembled WGS sequence"/>
</dbReference>
<reference evidence="1" key="2">
    <citation type="submission" date="2021-04" db="EMBL/GenBank/DDBJ databases">
        <authorList>
            <person name="Gilroy R."/>
        </authorList>
    </citation>
    <scope>NUCLEOTIDE SEQUENCE</scope>
    <source>
        <strain evidence="1">CHK189-11263</strain>
    </source>
</reference>
<evidence type="ECO:0000313" key="2">
    <source>
        <dbReference type="Proteomes" id="UP000824208"/>
    </source>
</evidence>
<comment type="caution">
    <text evidence="1">The sequence shown here is derived from an EMBL/GenBank/DDBJ whole genome shotgun (WGS) entry which is preliminary data.</text>
</comment>
<accession>A0A9D2MB82</accession>
<name>A0A9D2MB82_9FIRM</name>